<feature type="region of interest" description="Disordered" evidence="1">
    <location>
        <begin position="643"/>
        <end position="1128"/>
    </location>
</feature>
<feature type="compositionally biased region" description="Low complexity" evidence="1">
    <location>
        <begin position="1001"/>
        <end position="1022"/>
    </location>
</feature>
<evidence type="ECO:0000313" key="3">
    <source>
        <dbReference type="EMBL" id="RKP02287.1"/>
    </source>
</evidence>
<dbReference type="Proteomes" id="UP000274922">
    <property type="component" value="Unassembled WGS sequence"/>
</dbReference>
<dbReference type="OrthoDB" id="5575722at2759"/>
<feature type="compositionally biased region" description="Pro residues" evidence="1">
    <location>
        <begin position="1067"/>
        <end position="1077"/>
    </location>
</feature>
<dbReference type="Pfam" id="PF14661">
    <property type="entry name" value="HAUS6_N"/>
    <property type="match status" value="1"/>
</dbReference>
<feature type="compositionally biased region" description="Low complexity" evidence="1">
    <location>
        <begin position="1183"/>
        <end position="1199"/>
    </location>
</feature>
<feature type="region of interest" description="Disordered" evidence="1">
    <location>
        <begin position="531"/>
        <end position="586"/>
    </location>
</feature>
<keyword evidence="4" id="KW-1185">Reference proteome</keyword>
<feature type="region of interest" description="Disordered" evidence="1">
    <location>
        <begin position="1143"/>
        <end position="1299"/>
    </location>
</feature>
<dbReference type="InterPro" id="IPR028163">
    <property type="entry name" value="HAUS_6_N"/>
</dbReference>
<feature type="compositionally biased region" description="Acidic residues" evidence="1">
    <location>
        <begin position="1095"/>
        <end position="1104"/>
    </location>
</feature>
<feature type="domain" description="HAUS augmin-like complex subunit 6 N-terminal" evidence="2">
    <location>
        <begin position="39"/>
        <end position="153"/>
    </location>
</feature>
<accession>A0A4P9XAB3</accession>
<feature type="compositionally biased region" description="Basic and acidic residues" evidence="1">
    <location>
        <begin position="1282"/>
        <end position="1299"/>
    </location>
</feature>
<feature type="region of interest" description="Disordered" evidence="1">
    <location>
        <begin position="448"/>
        <end position="480"/>
    </location>
</feature>
<feature type="region of interest" description="Disordered" evidence="1">
    <location>
        <begin position="598"/>
        <end position="622"/>
    </location>
</feature>
<gene>
    <name evidence="3" type="ORF">CXG81DRAFT_18037</name>
</gene>
<feature type="region of interest" description="Disordered" evidence="1">
    <location>
        <begin position="1325"/>
        <end position="1436"/>
    </location>
</feature>
<protein>
    <recommendedName>
        <fullName evidence="2">HAUS augmin-like complex subunit 6 N-terminal domain-containing protein</fullName>
    </recommendedName>
</protein>
<sequence length="1436" mass="153270">MTTYATVLCDTLRLVAYVPHKGDVELLAQPDLGQWSTAAKNHLLHWLIVQYDPSTARSLFASCWPIKEPSQLRDFRIKCVRYLEHLKRQELLLSDVQIRASYFDDARGIRFEICLLALANLVLMKQVEQDMPQPSRSDSMKDPQRADEIAEADLDAVTLALLRTVPDPALAAVHVQSLQYHTQLQQDQFMAHVQRRAAAERDWQATHDHILALREMVHRDASMPSSLPLSLSSPAPQAAGQFPLIRGASVDETVLRAMGIAVRSLHWWRRSALPILEHRHVLLSAAGPAPPLSRQSLFAAKALPNTAVVAFTGQLLPVLAAPGPLDLNACHDALLNVMYEVLEPPTPVLGATYGHARRGATGPPPPARVCWWAPDHLDTLTRDEHALMAVLRSLREDITCIQNDIAEHTSELAQTIQNHPSRRTGPGDDAWSTLPLPEAMVMAAQNAAYETPHRRHSAQRLSASSRASSSSPAYAASPRSRSPVQSAAVMVAAAAVPLAPFATPTAFRRSRPVPATPDAASQIAVKMRRLSPIASPNASRDDDVDATALEPDACPTRDSMEPVAPDPSPSRASRTGAAAATKAKARDRFRAEWTAPMGDDTAAAADPLGLQMGPSSEPSWQPAFEDAVGSPIALAAEPSLDHEAPPALAPLTPYGPATFAGATQQEESPALPDPPRRRHRRVEHTPLGAANDVFTVAALNPHDTSSRPRRPPSPSPWSPLSRGARGDPSRGARPLAPGAVSDAGPQDRTTLEVRDGRQPTVSAAAALDHSHAVRAAAMTTPPASKAGAAGSSRYPASATTTTPIEDEHSPFGPTQVERDARRHRLAASPPAVRTPTSRPPVPTDRDPPASTPPPPPPAPWSPRRPGQRPPPVVHTPIDDPDDLFAAARRSKPAHTPFDDATPTKLSDSPLQERRPRRLRSPTPRRAPHGGEILMSSWRAGGPASRPPPSLHEPPAYAVSRSPPSRRAHAVAPPSFPQAGSDHPPTLPPPRIDPVRAAPALASAPTRGAARRSASPSPFAAPRSPEPAPSSYPSMLHDETSVDPAAMSPPPPRFGLIHTPPQSARPAHPAPETPPFLPPTAQTDPPLFQRWHEAADEPSDEAYDHDDDRGLADARVLDGHSSGDAPIGYSIDVQHDDLLSATQLTLSELPTASRDPTAGSDDGDGRLDPMRPSRPSRVLHSPVLPARAAPPLAPWTSAAPRTPPSPSAASERRLTDTALTEAELSGPDGFGGAMLPPRHHVDSFFGPMPDAHADHAGTRSETATPASTYAPFIAGAVGGTPRTDAESAARAHAGRGADRRHDRLADMADWTYGAADVLPVFAADMDSTPSGATSPRRSTAHEDDGPAGFWRPAAPPAEPSQRPLAPGMASGYTPLRRSSHHRVSDRFAPRPHAAAPRSSGGVGDGEPSGWRDDPTPSEWLIDGEASDLLDESFQSVL</sequence>
<reference evidence="4" key="1">
    <citation type="journal article" date="2018" name="Nat. Microbiol.">
        <title>Leveraging single-cell genomics to expand the fungal tree of life.</title>
        <authorList>
            <person name="Ahrendt S.R."/>
            <person name="Quandt C.A."/>
            <person name="Ciobanu D."/>
            <person name="Clum A."/>
            <person name="Salamov A."/>
            <person name="Andreopoulos B."/>
            <person name="Cheng J.F."/>
            <person name="Woyke T."/>
            <person name="Pelin A."/>
            <person name="Henrissat B."/>
            <person name="Reynolds N.K."/>
            <person name="Benny G.L."/>
            <person name="Smith M.E."/>
            <person name="James T.Y."/>
            <person name="Grigoriev I.V."/>
        </authorList>
    </citation>
    <scope>NUCLEOTIDE SEQUENCE [LARGE SCALE GENOMIC DNA]</scope>
    <source>
        <strain evidence="4">ATCC 52028</strain>
    </source>
</reference>
<proteinExistence type="predicted"/>
<feature type="compositionally biased region" description="Low complexity" evidence="1">
    <location>
        <begin position="459"/>
        <end position="480"/>
    </location>
</feature>
<dbReference type="STRING" id="1555241.A0A4P9XAB3"/>
<evidence type="ECO:0000313" key="4">
    <source>
        <dbReference type="Proteomes" id="UP000274922"/>
    </source>
</evidence>
<feature type="compositionally biased region" description="Polar residues" evidence="1">
    <location>
        <begin position="1326"/>
        <end position="1336"/>
    </location>
</feature>
<dbReference type="EMBL" id="ML014147">
    <property type="protein sequence ID" value="RKP02287.1"/>
    <property type="molecule type" value="Genomic_DNA"/>
</dbReference>
<name>A0A4P9XAB3_9FUNG</name>
<feature type="compositionally biased region" description="Pro residues" evidence="1">
    <location>
        <begin position="849"/>
        <end position="873"/>
    </location>
</feature>
<evidence type="ECO:0000259" key="2">
    <source>
        <dbReference type="Pfam" id="PF14661"/>
    </source>
</evidence>
<feature type="compositionally biased region" description="Basic and acidic residues" evidence="1">
    <location>
        <begin position="1105"/>
        <end position="1117"/>
    </location>
</feature>
<organism evidence="3 4">
    <name type="scientific">Caulochytrium protostelioides</name>
    <dbReference type="NCBI Taxonomy" id="1555241"/>
    <lineage>
        <taxon>Eukaryota</taxon>
        <taxon>Fungi</taxon>
        <taxon>Fungi incertae sedis</taxon>
        <taxon>Chytridiomycota</taxon>
        <taxon>Chytridiomycota incertae sedis</taxon>
        <taxon>Chytridiomycetes</taxon>
        <taxon>Caulochytriales</taxon>
        <taxon>Caulochytriaceae</taxon>
        <taxon>Caulochytrium</taxon>
    </lineage>
</organism>
<feature type="compositionally biased region" description="Low complexity" evidence="1">
    <location>
        <begin position="783"/>
        <end position="792"/>
    </location>
</feature>
<feature type="compositionally biased region" description="Low complexity" evidence="1">
    <location>
        <begin position="570"/>
        <end position="582"/>
    </location>
</feature>
<evidence type="ECO:0000256" key="1">
    <source>
        <dbReference type="SAM" id="MobiDB-lite"/>
    </source>
</evidence>